<evidence type="ECO:0000313" key="3">
    <source>
        <dbReference type="Proteomes" id="UP000198916"/>
    </source>
</evidence>
<feature type="transmembrane region" description="Helical" evidence="1">
    <location>
        <begin position="139"/>
        <end position="160"/>
    </location>
</feature>
<sequence length="304" mass="35435">MFKQLSNNIKTCFRNLGKRGEQRYIPRRHRLWIAVPLALLMVLVGKRWAVIGSLLTSHKLLLLSSFLGSYVIVVVVWEFATWATQWLDAQSDWRKDFKNRLFMQIALPLVGSWGLSILMAMGLYWIMGIDINSSGYFRFEVWIVLFLLVALSFGYAFWYLHRQVQLTEPAHETAYITVTYNKEKLIVSERDIGCVIGGPGFGLVHMINGDIYHTGMTITALENVLDPVRFYKLKRRYLINGAIIIKLITDKETKHDEIKGTEIATYKWMLRFGNGEMGMRNERLVKGSMKHVDDWWQRYKRLSD</sequence>
<name>A0A1H7TWV6_9SPHI</name>
<protein>
    <recommendedName>
        <fullName evidence="4">LytTr DNA-binding domain-containing protein</fullName>
    </recommendedName>
</protein>
<feature type="transmembrane region" description="Helical" evidence="1">
    <location>
        <begin position="31"/>
        <end position="49"/>
    </location>
</feature>
<reference evidence="3" key="1">
    <citation type="submission" date="2016-10" db="EMBL/GenBank/DDBJ databases">
        <authorList>
            <person name="Varghese N."/>
            <person name="Submissions S."/>
        </authorList>
    </citation>
    <scope>NUCLEOTIDE SEQUENCE [LARGE SCALE GENOMIC DNA]</scope>
    <source>
        <strain evidence="3">Jip14</strain>
    </source>
</reference>
<proteinExistence type="predicted"/>
<dbReference type="AlphaFoldDB" id="A0A1H7TWV6"/>
<dbReference type="EMBL" id="FNZR01000012">
    <property type="protein sequence ID" value="SEL88896.1"/>
    <property type="molecule type" value="Genomic_DNA"/>
</dbReference>
<keyword evidence="3" id="KW-1185">Reference proteome</keyword>
<evidence type="ECO:0008006" key="4">
    <source>
        <dbReference type="Google" id="ProtNLM"/>
    </source>
</evidence>
<organism evidence="2 3">
    <name type="scientific">Parapedobacter koreensis</name>
    <dbReference type="NCBI Taxonomy" id="332977"/>
    <lineage>
        <taxon>Bacteria</taxon>
        <taxon>Pseudomonadati</taxon>
        <taxon>Bacteroidota</taxon>
        <taxon>Sphingobacteriia</taxon>
        <taxon>Sphingobacteriales</taxon>
        <taxon>Sphingobacteriaceae</taxon>
        <taxon>Parapedobacter</taxon>
    </lineage>
</organism>
<keyword evidence="1" id="KW-0472">Membrane</keyword>
<evidence type="ECO:0000313" key="2">
    <source>
        <dbReference type="EMBL" id="SEL88896.1"/>
    </source>
</evidence>
<dbReference type="STRING" id="332977.SAMN05421740_112121"/>
<keyword evidence="1" id="KW-1133">Transmembrane helix</keyword>
<keyword evidence="1" id="KW-0812">Transmembrane</keyword>
<dbReference type="RefSeq" id="WP_090608960.1">
    <property type="nucleotide sequence ID" value="NZ_FNZR01000012.1"/>
</dbReference>
<evidence type="ECO:0000256" key="1">
    <source>
        <dbReference type="SAM" id="Phobius"/>
    </source>
</evidence>
<dbReference type="OrthoDB" id="9787344at2"/>
<feature type="transmembrane region" description="Helical" evidence="1">
    <location>
        <begin position="61"/>
        <end position="80"/>
    </location>
</feature>
<gene>
    <name evidence="2" type="ORF">SAMN05421740_112121</name>
</gene>
<dbReference type="Proteomes" id="UP000198916">
    <property type="component" value="Unassembled WGS sequence"/>
</dbReference>
<feature type="transmembrane region" description="Helical" evidence="1">
    <location>
        <begin position="101"/>
        <end position="127"/>
    </location>
</feature>
<accession>A0A1H7TWV6</accession>